<gene>
    <name evidence="1" type="ORF">FA13DRAFT_1317811</name>
</gene>
<proteinExistence type="predicted"/>
<reference evidence="1 2" key="1">
    <citation type="journal article" date="2019" name="Nat. Ecol. Evol.">
        <title>Megaphylogeny resolves global patterns of mushroom evolution.</title>
        <authorList>
            <person name="Varga T."/>
            <person name="Krizsan K."/>
            <person name="Foldi C."/>
            <person name="Dima B."/>
            <person name="Sanchez-Garcia M."/>
            <person name="Sanchez-Ramirez S."/>
            <person name="Szollosi G.J."/>
            <person name="Szarkandi J.G."/>
            <person name="Papp V."/>
            <person name="Albert L."/>
            <person name="Andreopoulos W."/>
            <person name="Angelini C."/>
            <person name="Antonin V."/>
            <person name="Barry K.W."/>
            <person name="Bougher N.L."/>
            <person name="Buchanan P."/>
            <person name="Buyck B."/>
            <person name="Bense V."/>
            <person name="Catcheside P."/>
            <person name="Chovatia M."/>
            <person name="Cooper J."/>
            <person name="Damon W."/>
            <person name="Desjardin D."/>
            <person name="Finy P."/>
            <person name="Geml J."/>
            <person name="Haridas S."/>
            <person name="Hughes K."/>
            <person name="Justo A."/>
            <person name="Karasinski D."/>
            <person name="Kautmanova I."/>
            <person name="Kiss B."/>
            <person name="Kocsube S."/>
            <person name="Kotiranta H."/>
            <person name="LaButti K.M."/>
            <person name="Lechner B.E."/>
            <person name="Liimatainen K."/>
            <person name="Lipzen A."/>
            <person name="Lukacs Z."/>
            <person name="Mihaltcheva S."/>
            <person name="Morgado L.N."/>
            <person name="Niskanen T."/>
            <person name="Noordeloos M.E."/>
            <person name="Ohm R.A."/>
            <person name="Ortiz-Santana B."/>
            <person name="Ovrebo C."/>
            <person name="Racz N."/>
            <person name="Riley R."/>
            <person name="Savchenko A."/>
            <person name="Shiryaev A."/>
            <person name="Soop K."/>
            <person name="Spirin V."/>
            <person name="Szebenyi C."/>
            <person name="Tomsovsky M."/>
            <person name="Tulloss R.E."/>
            <person name="Uehling J."/>
            <person name="Grigoriev I.V."/>
            <person name="Vagvolgyi C."/>
            <person name="Papp T."/>
            <person name="Martin F.M."/>
            <person name="Miettinen O."/>
            <person name="Hibbett D.S."/>
            <person name="Nagy L.G."/>
        </authorList>
    </citation>
    <scope>NUCLEOTIDE SEQUENCE [LARGE SCALE GENOMIC DNA]</scope>
    <source>
        <strain evidence="1 2">FP101781</strain>
    </source>
</reference>
<accession>A0A4Y7SRC0</accession>
<comment type="caution">
    <text evidence="1">The sequence shown here is derived from an EMBL/GenBank/DDBJ whole genome shotgun (WGS) entry which is preliminary data.</text>
</comment>
<organism evidence="1 2">
    <name type="scientific">Coprinellus micaceus</name>
    <name type="common">Glistening ink-cap mushroom</name>
    <name type="synonym">Coprinus micaceus</name>
    <dbReference type="NCBI Taxonomy" id="71717"/>
    <lineage>
        <taxon>Eukaryota</taxon>
        <taxon>Fungi</taxon>
        <taxon>Dikarya</taxon>
        <taxon>Basidiomycota</taxon>
        <taxon>Agaricomycotina</taxon>
        <taxon>Agaricomycetes</taxon>
        <taxon>Agaricomycetidae</taxon>
        <taxon>Agaricales</taxon>
        <taxon>Agaricineae</taxon>
        <taxon>Psathyrellaceae</taxon>
        <taxon>Coprinellus</taxon>
    </lineage>
</organism>
<dbReference type="EMBL" id="QPFP01000067">
    <property type="protein sequence ID" value="TEB24406.1"/>
    <property type="molecule type" value="Genomic_DNA"/>
</dbReference>
<evidence type="ECO:0000313" key="1">
    <source>
        <dbReference type="EMBL" id="TEB24406.1"/>
    </source>
</evidence>
<dbReference type="AlphaFoldDB" id="A0A4Y7SRC0"/>
<sequence>MAHHAPASCIPSVPMQLALRPTQQPSLPQDLSCLDLYTPMLSATLRDWAFYRDPLEVGCQWVHLLVPSKGGSPYQVQPTHTEVQVPLHSSRLQRTCSGATNSPVQMLFTFVLTPSTAKQRAIGRTQSIAASPLIRIDTVSALWSSKPIARVLRYILAPETLLSTSSIRSSPTSPEYRDRCKMQSRVQCVSSYHWRRDVEHEVRILVASAGVLEFPPRS</sequence>
<keyword evidence="2" id="KW-1185">Reference proteome</keyword>
<protein>
    <submittedName>
        <fullName evidence="1">Uncharacterized protein</fullName>
    </submittedName>
</protein>
<dbReference type="Proteomes" id="UP000298030">
    <property type="component" value="Unassembled WGS sequence"/>
</dbReference>
<name>A0A4Y7SRC0_COPMI</name>
<evidence type="ECO:0000313" key="2">
    <source>
        <dbReference type="Proteomes" id="UP000298030"/>
    </source>
</evidence>